<reference evidence="2 3" key="1">
    <citation type="submission" date="2019-06" db="EMBL/GenBank/DDBJ databases">
        <authorList>
            <person name="Meng X."/>
        </authorList>
    </citation>
    <scope>NUCLEOTIDE SEQUENCE [LARGE SCALE GENOMIC DNA]</scope>
    <source>
        <strain evidence="2 3">M625</strain>
    </source>
</reference>
<feature type="region of interest" description="Disordered" evidence="1">
    <location>
        <begin position="130"/>
        <end position="242"/>
    </location>
</feature>
<accession>A0A504J5K5</accession>
<feature type="compositionally biased region" description="Acidic residues" evidence="1">
    <location>
        <begin position="229"/>
        <end position="242"/>
    </location>
</feature>
<sequence length="304" mass="33623">MKKLFCLLFCITIIFSCDDGDIIITSFEFDEVDLQLCEAATDNQFVFFKINETINEAISLDFINDRFSDTIPTGDTEIVLDLSDPNINLAYRTFNVPITESYFCAGVPSGEIQVVEEIKAVSGTVTIITEITENGEDDNDGVDPEDEDINGNGNLDDDDTDGDGIPNYKDQDDDNDNVLTSVEITNIGGEGPKDTDEDGTPDYLDNDDDNDMVLTRNEDANQNGTPRDDDTDGDGQFDYLDADDGNDEVVEVLPGLDNTVQTTFRTTVRVSNLVFDRNNDNFEDSSFSFGSRDITISKTTKVNE</sequence>
<dbReference type="AlphaFoldDB" id="A0A504J5K5"/>
<evidence type="ECO:0000256" key="1">
    <source>
        <dbReference type="SAM" id="MobiDB-lite"/>
    </source>
</evidence>
<comment type="caution">
    <text evidence="2">The sequence shown here is derived from an EMBL/GenBank/DDBJ whole genome shotgun (WGS) entry which is preliminary data.</text>
</comment>
<dbReference type="InterPro" id="IPR028974">
    <property type="entry name" value="TSP_type-3_rpt"/>
</dbReference>
<feature type="compositionally biased region" description="Acidic residues" evidence="1">
    <location>
        <begin position="133"/>
        <end position="162"/>
    </location>
</feature>
<dbReference type="GO" id="GO:0005509">
    <property type="term" value="F:calcium ion binding"/>
    <property type="evidence" value="ECO:0007669"/>
    <property type="project" value="InterPro"/>
</dbReference>
<organism evidence="2 3">
    <name type="scientific">Aquimarina algicola</name>
    <dbReference type="NCBI Taxonomy" id="2589995"/>
    <lineage>
        <taxon>Bacteria</taxon>
        <taxon>Pseudomonadati</taxon>
        <taxon>Bacteroidota</taxon>
        <taxon>Flavobacteriia</taxon>
        <taxon>Flavobacteriales</taxon>
        <taxon>Flavobacteriaceae</taxon>
        <taxon>Aquimarina</taxon>
    </lineage>
</organism>
<gene>
    <name evidence="2" type="ORF">FHK87_23340</name>
</gene>
<dbReference type="Proteomes" id="UP000315540">
    <property type="component" value="Unassembled WGS sequence"/>
</dbReference>
<dbReference type="EMBL" id="VFWZ01000009">
    <property type="protein sequence ID" value="TPN82359.1"/>
    <property type="molecule type" value="Genomic_DNA"/>
</dbReference>
<evidence type="ECO:0000313" key="2">
    <source>
        <dbReference type="EMBL" id="TPN82359.1"/>
    </source>
</evidence>
<dbReference type="OrthoDB" id="1159446at2"/>
<dbReference type="PROSITE" id="PS51257">
    <property type="entry name" value="PROKAR_LIPOPROTEIN"/>
    <property type="match status" value="1"/>
</dbReference>
<name>A0A504J5K5_9FLAO</name>
<proteinExistence type="predicted"/>
<feature type="compositionally biased region" description="Acidic residues" evidence="1">
    <location>
        <begin position="195"/>
        <end position="211"/>
    </location>
</feature>
<dbReference type="Gene3D" id="4.10.1080.10">
    <property type="entry name" value="TSP type-3 repeat"/>
    <property type="match status" value="1"/>
</dbReference>
<keyword evidence="3" id="KW-1185">Reference proteome</keyword>
<protein>
    <submittedName>
        <fullName evidence="2">Uncharacterized protein</fullName>
    </submittedName>
</protein>
<dbReference type="RefSeq" id="WP_140597290.1">
    <property type="nucleotide sequence ID" value="NZ_VFWZ01000009.1"/>
</dbReference>
<evidence type="ECO:0000313" key="3">
    <source>
        <dbReference type="Proteomes" id="UP000315540"/>
    </source>
</evidence>